<sequence length="130" mass="14626">MICGLCSDAATHYYVTASRGNAYQCQYHADRFGYPQYLVEINPPRPPLLMPGYVVQTLNGSGEVNDAFEAWPFDEDFVEPWISIQSGADERSIEWLVGDAAYYAYEPQYLEATDVNVEVTRVTCLALVQV</sequence>
<gene>
    <name evidence="1" type="primary">83</name>
    <name evidence="1" type="ORF">PBI_PAEDORE_83</name>
</gene>
<keyword evidence="2" id="KW-1185">Reference proteome</keyword>
<organism evidence="1 2">
    <name type="scientific">Streptomyces phage Paedore</name>
    <dbReference type="NCBI Taxonomy" id="2108134"/>
    <lineage>
        <taxon>Viruses</taxon>
        <taxon>Duplodnaviria</taxon>
        <taxon>Heunggongvirae</taxon>
        <taxon>Uroviricota</taxon>
        <taxon>Caudoviricetes</taxon>
        <taxon>Arquatrovirinae</taxon>
        <taxon>Arequatrovirus</taxon>
        <taxon>Arequatrovirus paedore</taxon>
    </lineage>
</organism>
<dbReference type="EMBL" id="MH001460">
    <property type="protein sequence ID" value="AVO22566.1"/>
    <property type="molecule type" value="Genomic_DNA"/>
</dbReference>
<evidence type="ECO:0000313" key="2">
    <source>
        <dbReference type="Proteomes" id="UP000240673"/>
    </source>
</evidence>
<proteinExistence type="predicted"/>
<accession>A0A2P1JTU0</accession>
<reference evidence="1 2" key="1">
    <citation type="submission" date="2018-02" db="EMBL/GenBank/DDBJ databases">
        <authorList>
            <person name="Zack K.M."/>
            <person name="Dedrick R.M."/>
            <person name="Ward M."/>
            <person name="Garlena R.A."/>
            <person name="Russell D.A."/>
            <person name="Pope W.H."/>
            <person name="Jacobs-Sera D."/>
            <person name="Hatfull G.F."/>
        </authorList>
    </citation>
    <scope>NUCLEOTIDE SEQUENCE [LARGE SCALE GENOMIC DNA]</scope>
</reference>
<name>A0A2P1JTU0_9CAUD</name>
<dbReference type="Proteomes" id="UP000240673">
    <property type="component" value="Segment"/>
</dbReference>
<protein>
    <submittedName>
        <fullName evidence="1">Uncharacterized protein</fullName>
    </submittedName>
</protein>
<dbReference type="GeneID" id="64471886"/>
<dbReference type="RefSeq" id="YP_010055949.1">
    <property type="nucleotide sequence ID" value="NC_054671.1"/>
</dbReference>
<dbReference type="KEGG" id="vg:64471886"/>
<evidence type="ECO:0000313" key="1">
    <source>
        <dbReference type="EMBL" id="AVO22566.1"/>
    </source>
</evidence>